<dbReference type="OrthoDB" id="8241596at2"/>
<reference evidence="1 2" key="1">
    <citation type="submission" date="2014-03" db="EMBL/GenBank/DDBJ databases">
        <title>Bradyrhizobium valentinum sp. nov., isolated from effective nodules of Lupinus mariae-josephae, a lupine endemic of basic-lime soils in Eastern Spain.</title>
        <authorList>
            <person name="Duran D."/>
            <person name="Rey L."/>
            <person name="Navarro A."/>
            <person name="Busquets A."/>
            <person name="Imperial J."/>
            <person name="Ruiz-Argueso T."/>
        </authorList>
    </citation>
    <scope>NUCLEOTIDE SEQUENCE [LARGE SCALE GENOMIC DNA]</scope>
    <source>
        <strain evidence="1 2">Ro19</strain>
    </source>
</reference>
<dbReference type="AlphaFoldDB" id="A0A0R3NC32"/>
<dbReference type="Proteomes" id="UP000052023">
    <property type="component" value="Unassembled WGS sequence"/>
</dbReference>
<evidence type="ECO:0000313" key="1">
    <source>
        <dbReference type="EMBL" id="KRR29879.1"/>
    </source>
</evidence>
<name>A0A0R3NC32_9BRAD</name>
<keyword evidence="2" id="KW-1185">Reference proteome</keyword>
<protein>
    <recommendedName>
        <fullName evidence="3">Nudix hydrolase N-terminal domain-containing protein</fullName>
    </recommendedName>
</protein>
<evidence type="ECO:0000313" key="2">
    <source>
        <dbReference type="Proteomes" id="UP000052023"/>
    </source>
</evidence>
<organism evidence="1 2">
    <name type="scientific">Bradyrhizobium retamae</name>
    <dbReference type="NCBI Taxonomy" id="1300035"/>
    <lineage>
        <taxon>Bacteria</taxon>
        <taxon>Pseudomonadati</taxon>
        <taxon>Pseudomonadota</taxon>
        <taxon>Alphaproteobacteria</taxon>
        <taxon>Hyphomicrobiales</taxon>
        <taxon>Nitrobacteraceae</taxon>
        <taxon>Bradyrhizobium</taxon>
    </lineage>
</organism>
<gene>
    <name evidence="1" type="ORF">CQ13_37980</name>
</gene>
<dbReference type="EMBL" id="LLYA01000007">
    <property type="protein sequence ID" value="KRR29879.1"/>
    <property type="molecule type" value="Genomic_DNA"/>
</dbReference>
<accession>A0A0R3NC32</accession>
<dbReference type="RefSeq" id="WP_057841649.1">
    <property type="nucleotide sequence ID" value="NZ_LLYA01000007.1"/>
</dbReference>
<proteinExistence type="predicted"/>
<comment type="caution">
    <text evidence="1">The sequence shown here is derived from an EMBL/GenBank/DDBJ whole genome shotgun (WGS) entry which is preliminary data.</text>
</comment>
<sequence length="60" mass="6741">MAVLYPIRKVCPACGKPMVTVPDVVDERQRRYVCTNCDDDPLLNPTARSWAESPLRPPAK</sequence>
<evidence type="ECO:0008006" key="3">
    <source>
        <dbReference type="Google" id="ProtNLM"/>
    </source>
</evidence>